<proteinExistence type="predicted"/>
<dbReference type="InterPro" id="IPR036610">
    <property type="entry name" value="PEBP-like_sf"/>
</dbReference>
<dbReference type="GO" id="GO:0030414">
    <property type="term" value="F:peptidase inhibitor activity"/>
    <property type="evidence" value="ECO:0007669"/>
    <property type="project" value="TreeGrafter"/>
</dbReference>
<organism evidence="2 3">
    <name type="scientific">Lineolata rhizophorae</name>
    <dbReference type="NCBI Taxonomy" id="578093"/>
    <lineage>
        <taxon>Eukaryota</taxon>
        <taxon>Fungi</taxon>
        <taxon>Dikarya</taxon>
        <taxon>Ascomycota</taxon>
        <taxon>Pezizomycotina</taxon>
        <taxon>Dothideomycetes</taxon>
        <taxon>Dothideomycetes incertae sedis</taxon>
        <taxon>Lineolatales</taxon>
        <taxon>Lineolataceae</taxon>
        <taxon>Lineolata</taxon>
    </lineage>
</organism>
<dbReference type="GO" id="GO:0005543">
    <property type="term" value="F:phospholipid binding"/>
    <property type="evidence" value="ECO:0007669"/>
    <property type="project" value="TreeGrafter"/>
</dbReference>
<protein>
    <submittedName>
        <fullName evidence="2">Phosphatidylethanolamine-binding protein</fullName>
    </submittedName>
</protein>
<gene>
    <name evidence="2" type="ORF">BDY21DRAFT_346311</name>
</gene>
<dbReference type="OrthoDB" id="2506647at2759"/>
<keyword evidence="1" id="KW-0732">Signal</keyword>
<dbReference type="PANTHER" id="PTHR11362">
    <property type="entry name" value="PHOSPHATIDYLETHANOLAMINE-BINDING PROTEIN"/>
    <property type="match status" value="1"/>
</dbReference>
<sequence>MRSATALSAILLAAFAQAQTPEGFTPEVEDRLEVIVGDTYVSPAGLELTEAETQPKPQIGTNDTVLEGTYVYMVIDPDAPIFNPDGSRSTVCHAVLSDYTSSGMTNDAGTNLLTTTSTSPLEYMGPAPPAEDPPFAHRYIHMLFEQPDDFEVPPEMQASLQQRINFDFDGFREATGLGDPIRANFWRVTGQGEPFGGPMVMAENGTNSSTASMTMTTTSTMTMSTTVDAAAATSTSEDAALPTMIPKGLAAVVGGLAPLLLL</sequence>
<dbReference type="Gene3D" id="3.90.280.10">
    <property type="entry name" value="PEBP-like"/>
    <property type="match status" value="1"/>
</dbReference>
<dbReference type="InterPro" id="IPR035810">
    <property type="entry name" value="PEBP_euk"/>
</dbReference>
<dbReference type="InterPro" id="IPR008914">
    <property type="entry name" value="PEBP"/>
</dbReference>
<accession>A0A6A6NYT9</accession>
<dbReference type="EMBL" id="MU001682">
    <property type="protein sequence ID" value="KAF2456876.1"/>
    <property type="molecule type" value="Genomic_DNA"/>
</dbReference>
<dbReference type="Proteomes" id="UP000799766">
    <property type="component" value="Unassembled WGS sequence"/>
</dbReference>
<evidence type="ECO:0000256" key="1">
    <source>
        <dbReference type="SAM" id="SignalP"/>
    </source>
</evidence>
<dbReference type="GO" id="GO:0030162">
    <property type="term" value="P:regulation of proteolysis"/>
    <property type="evidence" value="ECO:0007669"/>
    <property type="project" value="TreeGrafter"/>
</dbReference>
<feature type="signal peptide" evidence="1">
    <location>
        <begin position="1"/>
        <end position="18"/>
    </location>
</feature>
<name>A0A6A6NYT9_9PEZI</name>
<dbReference type="PANTHER" id="PTHR11362:SF141">
    <property type="entry name" value="PHOSPHATIDYLETHANOLAMINE-BINDING PROTEIN"/>
    <property type="match status" value="1"/>
</dbReference>
<dbReference type="GO" id="GO:0046578">
    <property type="term" value="P:regulation of Ras protein signal transduction"/>
    <property type="evidence" value="ECO:0007669"/>
    <property type="project" value="TreeGrafter"/>
</dbReference>
<keyword evidence="3" id="KW-1185">Reference proteome</keyword>
<dbReference type="AlphaFoldDB" id="A0A6A6NYT9"/>
<reference evidence="2" key="1">
    <citation type="journal article" date="2020" name="Stud. Mycol.">
        <title>101 Dothideomycetes genomes: a test case for predicting lifestyles and emergence of pathogens.</title>
        <authorList>
            <person name="Haridas S."/>
            <person name="Albert R."/>
            <person name="Binder M."/>
            <person name="Bloem J."/>
            <person name="Labutti K."/>
            <person name="Salamov A."/>
            <person name="Andreopoulos B."/>
            <person name="Baker S."/>
            <person name="Barry K."/>
            <person name="Bills G."/>
            <person name="Bluhm B."/>
            <person name="Cannon C."/>
            <person name="Castanera R."/>
            <person name="Culley D."/>
            <person name="Daum C."/>
            <person name="Ezra D."/>
            <person name="Gonzalez J."/>
            <person name="Henrissat B."/>
            <person name="Kuo A."/>
            <person name="Liang C."/>
            <person name="Lipzen A."/>
            <person name="Lutzoni F."/>
            <person name="Magnuson J."/>
            <person name="Mondo S."/>
            <person name="Nolan M."/>
            <person name="Ohm R."/>
            <person name="Pangilinan J."/>
            <person name="Park H.-J."/>
            <person name="Ramirez L."/>
            <person name="Alfaro M."/>
            <person name="Sun H."/>
            <person name="Tritt A."/>
            <person name="Yoshinaga Y."/>
            <person name="Zwiers L.-H."/>
            <person name="Turgeon B."/>
            <person name="Goodwin S."/>
            <person name="Spatafora J."/>
            <person name="Crous P."/>
            <person name="Grigoriev I."/>
        </authorList>
    </citation>
    <scope>NUCLEOTIDE SEQUENCE</scope>
    <source>
        <strain evidence="2">ATCC 16933</strain>
    </source>
</reference>
<dbReference type="Pfam" id="PF01161">
    <property type="entry name" value="PBP"/>
    <property type="match status" value="1"/>
</dbReference>
<feature type="chain" id="PRO_5025526520" evidence="1">
    <location>
        <begin position="19"/>
        <end position="262"/>
    </location>
</feature>
<dbReference type="CDD" id="cd00866">
    <property type="entry name" value="PEBP_euk"/>
    <property type="match status" value="1"/>
</dbReference>
<evidence type="ECO:0000313" key="3">
    <source>
        <dbReference type="Proteomes" id="UP000799766"/>
    </source>
</evidence>
<dbReference type="SUPFAM" id="SSF49777">
    <property type="entry name" value="PEBP-like"/>
    <property type="match status" value="1"/>
</dbReference>
<evidence type="ECO:0000313" key="2">
    <source>
        <dbReference type="EMBL" id="KAF2456876.1"/>
    </source>
</evidence>